<dbReference type="GO" id="GO:0046983">
    <property type="term" value="F:protein dimerization activity"/>
    <property type="evidence" value="ECO:0007669"/>
    <property type="project" value="InterPro"/>
</dbReference>
<dbReference type="InterPro" id="IPR029063">
    <property type="entry name" value="SAM-dependent_MTases_sf"/>
</dbReference>
<dbReference type="AlphaFoldDB" id="A0A6M4WNK0"/>
<dbReference type="InterPro" id="IPR012967">
    <property type="entry name" value="COMT_dimerisation"/>
</dbReference>
<dbReference type="InterPro" id="IPR001077">
    <property type="entry name" value="COMT_C"/>
</dbReference>
<feature type="domain" description="O-methyltransferase dimerisation" evidence="6">
    <location>
        <begin position="19"/>
        <end position="92"/>
    </location>
</feature>
<dbReference type="Gene3D" id="1.10.10.10">
    <property type="entry name" value="Winged helix-like DNA-binding domain superfamily/Winged helix DNA-binding domain"/>
    <property type="match status" value="1"/>
</dbReference>
<dbReference type="Proteomes" id="UP000502665">
    <property type="component" value="Chromosome"/>
</dbReference>
<evidence type="ECO:0000259" key="6">
    <source>
        <dbReference type="Pfam" id="PF08100"/>
    </source>
</evidence>
<dbReference type="RefSeq" id="WP_171397059.1">
    <property type="nucleotide sequence ID" value="NZ_CP049838.1"/>
</dbReference>
<dbReference type="Gene3D" id="1.10.287.1350">
    <property type="match status" value="1"/>
</dbReference>
<dbReference type="InterPro" id="IPR036390">
    <property type="entry name" value="WH_DNA-bd_sf"/>
</dbReference>
<dbReference type="SUPFAM" id="SSF53335">
    <property type="entry name" value="S-adenosyl-L-methionine-dependent methyltransferases"/>
    <property type="match status" value="1"/>
</dbReference>
<evidence type="ECO:0000256" key="3">
    <source>
        <dbReference type="ARBA" id="ARBA00022691"/>
    </source>
</evidence>
<dbReference type="Gene3D" id="3.40.50.150">
    <property type="entry name" value="Vaccinia Virus protein VP39"/>
    <property type="match status" value="1"/>
</dbReference>
<gene>
    <name evidence="7" type="ORF">G9272_15135</name>
</gene>
<dbReference type="PIRSF" id="PIRSF005739">
    <property type="entry name" value="O-mtase"/>
    <property type="match status" value="1"/>
</dbReference>
<keyword evidence="2" id="KW-0808">Transferase</keyword>
<protein>
    <submittedName>
        <fullName evidence="7">Methyltransferase</fullName>
    </submittedName>
</protein>
<evidence type="ECO:0000256" key="1">
    <source>
        <dbReference type="ARBA" id="ARBA00022603"/>
    </source>
</evidence>
<dbReference type="EMBL" id="CP049838">
    <property type="protein sequence ID" value="QJT01492.1"/>
    <property type="molecule type" value="Genomic_DNA"/>
</dbReference>
<dbReference type="Pfam" id="PF08100">
    <property type="entry name" value="Dimerisation"/>
    <property type="match status" value="1"/>
</dbReference>
<dbReference type="SUPFAM" id="SSF46785">
    <property type="entry name" value="Winged helix' DNA-binding domain"/>
    <property type="match status" value="1"/>
</dbReference>
<feature type="domain" description="O-methyltransferase C-terminal" evidence="5">
    <location>
        <begin position="121"/>
        <end position="322"/>
    </location>
</feature>
<dbReference type="Pfam" id="PF00891">
    <property type="entry name" value="Methyltransf_2"/>
    <property type="match status" value="1"/>
</dbReference>
<keyword evidence="1 7" id="KW-0489">Methyltransferase</keyword>
<dbReference type="InterPro" id="IPR016461">
    <property type="entry name" value="COMT-like"/>
</dbReference>
<evidence type="ECO:0000259" key="5">
    <source>
        <dbReference type="Pfam" id="PF00891"/>
    </source>
</evidence>
<evidence type="ECO:0000256" key="2">
    <source>
        <dbReference type="ARBA" id="ARBA00022679"/>
    </source>
</evidence>
<dbReference type="PANTHER" id="PTHR43712:SF2">
    <property type="entry name" value="O-METHYLTRANSFERASE CICE"/>
    <property type="match status" value="1"/>
</dbReference>
<dbReference type="GO" id="GO:0008171">
    <property type="term" value="F:O-methyltransferase activity"/>
    <property type="evidence" value="ECO:0007669"/>
    <property type="project" value="InterPro"/>
</dbReference>
<feature type="active site" description="Proton acceptor" evidence="4">
    <location>
        <position position="253"/>
    </location>
</feature>
<dbReference type="GO" id="GO:0032259">
    <property type="term" value="P:methylation"/>
    <property type="evidence" value="ECO:0007669"/>
    <property type="project" value="UniProtKB-KW"/>
</dbReference>
<accession>A0A6M4WNK0</accession>
<reference evidence="7" key="1">
    <citation type="submission" date="2020-03" db="EMBL/GenBank/DDBJ databases">
        <title>Molecular networking-based the target discovery of potent antiproliferative macrolactams: 5/6/7/16 polycyclic ansamycins and glycosylated trienomycin from Streptomyces cacaoi subsp. asoensis.</title>
        <authorList>
            <person name="Liu L.-L."/>
        </authorList>
    </citation>
    <scope>NUCLEOTIDE SEQUENCE [LARGE SCALE GENOMIC DNA]</scope>
    <source>
        <strain evidence="7">H2S5</strain>
    </source>
</reference>
<evidence type="ECO:0000256" key="4">
    <source>
        <dbReference type="PIRSR" id="PIRSR005739-1"/>
    </source>
</evidence>
<keyword evidence="3" id="KW-0949">S-adenosyl-L-methionine</keyword>
<dbReference type="PANTHER" id="PTHR43712">
    <property type="entry name" value="PUTATIVE (AFU_ORTHOLOGUE AFUA_4G14580)-RELATED"/>
    <property type="match status" value="1"/>
</dbReference>
<keyword evidence="8" id="KW-1185">Reference proteome</keyword>
<dbReference type="PROSITE" id="PS51683">
    <property type="entry name" value="SAM_OMT_II"/>
    <property type="match status" value="1"/>
</dbReference>
<evidence type="ECO:0000313" key="8">
    <source>
        <dbReference type="Proteomes" id="UP000502665"/>
    </source>
</evidence>
<evidence type="ECO:0000313" key="7">
    <source>
        <dbReference type="EMBL" id="QJT01492.1"/>
    </source>
</evidence>
<sequence>MFRQDPLNTILALGSGFTPTAVRVTATLRLPDLVEQGHRTAAALAAETGTDEQSLGRVLHYVSLLGLFEETTDTASKQRTYALTDVGRVLLGDHPSNLRRWLDYEDPSRPMEARFEPAVGRLMDAVRTGLPVYEQAHGRPFWKDLEAHPDIEKSFNAGIARIADRLVPELARIYDWASVGHVVDVGGGNGSLLLKLLTEHPALRGTLLELPSVIDEAGGITAPVSDRCELVAGSFFEPMPAGGDVYLIANTLHNWSDRDAARILGRCSAALAPGGRVVVVERLLDSGKDPVMASYADLLMLVLLGGRERSMDDLRDLGAGVGLTLTDSTKFELPGHWLVEYTKEETR</sequence>
<name>A0A6M4WNK0_9ACTN</name>
<proteinExistence type="predicted"/>
<organism evidence="7 8">
    <name type="scientific">Streptomyces asoensis</name>
    <dbReference type="NCBI Taxonomy" id="249586"/>
    <lineage>
        <taxon>Bacteria</taxon>
        <taxon>Bacillati</taxon>
        <taxon>Actinomycetota</taxon>
        <taxon>Actinomycetes</taxon>
        <taxon>Kitasatosporales</taxon>
        <taxon>Streptomycetaceae</taxon>
        <taxon>Streptomyces</taxon>
    </lineage>
</organism>
<dbReference type="InterPro" id="IPR036388">
    <property type="entry name" value="WH-like_DNA-bd_sf"/>
</dbReference>